<evidence type="ECO:0000256" key="1">
    <source>
        <dbReference type="SAM" id="MobiDB-lite"/>
    </source>
</evidence>
<gene>
    <name evidence="2" type="ORF">P167DRAFT_579276</name>
</gene>
<keyword evidence="3" id="KW-1185">Reference proteome</keyword>
<dbReference type="Proteomes" id="UP000277580">
    <property type="component" value="Unassembled WGS sequence"/>
</dbReference>
<feature type="compositionally biased region" description="Polar residues" evidence="1">
    <location>
        <begin position="156"/>
        <end position="170"/>
    </location>
</feature>
<reference evidence="2 3" key="1">
    <citation type="journal article" date="2018" name="Nat. Ecol. Evol.">
        <title>Pezizomycetes genomes reveal the molecular basis of ectomycorrhizal truffle lifestyle.</title>
        <authorList>
            <person name="Murat C."/>
            <person name="Payen T."/>
            <person name="Noel B."/>
            <person name="Kuo A."/>
            <person name="Morin E."/>
            <person name="Chen J."/>
            <person name="Kohler A."/>
            <person name="Krizsan K."/>
            <person name="Balestrini R."/>
            <person name="Da Silva C."/>
            <person name="Montanini B."/>
            <person name="Hainaut M."/>
            <person name="Levati E."/>
            <person name="Barry K.W."/>
            <person name="Belfiori B."/>
            <person name="Cichocki N."/>
            <person name="Clum A."/>
            <person name="Dockter R.B."/>
            <person name="Fauchery L."/>
            <person name="Guy J."/>
            <person name="Iotti M."/>
            <person name="Le Tacon F."/>
            <person name="Lindquist E.A."/>
            <person name="Lipzen A."/>
            <person name="Malagnac F."/>
            <person name="Mello A."/>
            <person name="Molinier V."/>
            <person name="Miyauchi S."/>
            <person name="Poulain J."/>
            <person name="Riccioni C."/>
            <person name="Rubini A."/>
            <person name="Sitrit Y."/>
            <person name="Splivallo R."/>
            <person name="Traeger S."/>
            <person name="Wang M."/>
            <person name="Zifcakova L."/>
            <person name="Wipf D."/>
            <person name="Zambonelli A."/>
            <person name="Paolocci F."/>
            <person name="Nowrousian M."/>
            <person name="Ottonello S."/>
            <person name="Baldrian P."/>
            <person name="Spatafora J.W."/>
            <person name="Henrissat B."/>
            <person name="Nagy L.G."/>
            <person name="Aury J.M."/>
            <person name="Wincker P."/>
            <person name="Grigoriev I.V."/>
            <person name="Bonfante P."/>
            <person name="Martin F.M."/>
        </authorList>
    </citation>
    <scope>NUCLEOTIDE SEQUENCE [LARGE SCALE GENOMIC DNA]</scope>
    <source>
        <strain evidence="2 3">CCBAS932</strain>
    </source>
</reference>
<dbReference type="AlphaFoldDB" id="A0A3N4KA63"/>
<proteinExistence type="predicted"/>
<name>A0A3N4KA63_9PEZI</name>
<evidence type="ECO:0000313" key="3">
    <source>
        <dbReference type="Proteomes" id="UP000277580"/>
    </source>
</evidence>
<dbReference type="InParanoid" id="A0A3N4KA63"/>
<sequence length="182" mass="20546">MSDRLIYEWPKGERGSKIAASKITAKYIETCVGADVADLAKIVFNNPSSRFHQEWTAAVKTCDPLDKGESRDRRWTEFRIRCGATLIDAMIADIRSDPTLSMQLHPSDFVDHWVFSKWIYDYWLAASRGNLNWAGKGKQTYTPKSPQKIMAAPPHTNDSQLQESPDQSPSPRKVMSIAELAS</sequence>
<dbReference type="OrthoDB" id="10276268at2759"/>
<accession>A0A3N4KA63</accession>
<evidence type="ECO:0000313" key="2">
    <source>
        <dbReference type="EMBL" id="RPB07390.1"/>
    </source>
</evidence>
<dbReference type="EMBL" id="ML119184">
    <property type="protein sequence ID" value="RPB07390.1"/>
    <property type="molecule type" value="Genomic_DNA"/>
</dbReference>
<protein>
    <submittedName>
        <fullName evidence="2">Uncharacterized protein</fullName>
    </submittedName>
</protein>
<organism evidence="2 3">
    <name type="scientific">Morchella conica CCBAS932</name>
    <dbReference type="NCBI Taxonomy" id="1392247"/>
    <lineage>
        <taxon>Eukaryota</taxon>
        <taxon>Fungi</taxon>
        <taxon>Dikarya</taxon>
        <taxon>Ascomycota</taxon>
        <taxon>Pezizomycotina</taxon>
        <taxon>Pezizomycetes</taxon>
        <taxon>Pezizales</taxon>
        <taxon>Morchellaceae</taxon>
        <taxon>Morchella</taxon>
    </lineage>
</organism>
<feature type="region of interest" description="Disordered" evidence="1">
    <location>
        <begin position="135"/>
        <end position="182"/>
    </location>
</feature>